<protein>
    <submittedName>
        <fullName evidence="4">Monooxygenase</fullName>
    </submittedName>
</protein>
<evidence type="ECO:0000313" key="4">
    <source>
        <dbReference type="EMBL" id="KOG32806.1"/>
    </source>
</evidence>
<keyword evidence="2 4" id="KW-0503">Monooxygenase</keyword>
<dbReference type="EMBL" id="LGUS01000179">
    <property type="protein sequence ID" value="KOG32806.1"/>
    <property type="molecule type" value="Genomic_DNA"/>
</dbReference>
<dbReference type="InterPro" id="IPR050493">
    <property type="entry name" value="FAD-dep_Monooxygenase_BioMet"/>
</dbReference>
<gene>
    <name evidence="4" type="ORF">ADK37_25560</name>
</gene>
<dbReference type="PRINTS" id="PR00420">
    <property type="entry name" value="RNGMNOXGNASE"/>
</dbReference>
<feature type="domain" description="FAD-binding" evidence="3">
    <location>
        <begin position="7"/>
        <end position="342"/>
    </location>
</feature>
<keyword evidence="5" id="KW-1185">Reference proteome</keyword>
<dbReference type="AlphaFoldDB" id="A0A0L8L415"/>
<dbReference type="Pfam" id="PF01494">
    <property type="entry name" value="FAD_binding_3"/>
    <property type="match status" value="1"/>
</dbReference>
<evidence type="ECO:0000256" key="2">
    <source>
        <dbReference type="ARBA" id="ARBA00023033"/>
    </source>
</evidence>
<dbReference type="SUPFAM" id="SSF51905">
    <property type="entry name" value="FAD/NAD(P)-binding domain"/>
    <property type="match status" value="1"/>
</dbReference>
<dbReference type="STRING" id="67356.AQJ84_39305"/>
<dbReference type="GO" id="GO:0071949">
    <property type="term" value="F:FAD binding"/>
    <property type="evidence" value="ECO:0007669"/>
    <property type="project" value="InterPro"/>
</dbReference>
<evidence type="ECO:0000259" key="3">
    <source>
        <dbReference type="Pfam" id="PF01494"/>
    </source>
</evidence>
<organism evidence="4 5">
    <name type="scientific">Streptomyces resistomycificus</name>
    <dbReference type="NCBI Taxonomy" id="67356"/>
    <lineage>
        <taxon>Bacteria</taxon>
        <taxon>Bacillati</taxon>
        <taxon>Actinomycetota</taxon>
        <taxon>Actinomycetes</taxon>
        <taxon>Kitasatosporales</taxon>
        <taxon>Streptomycetaceae</taxon>
        <taxon>Streptomyces</taxon>
        <taxon>Streptomyces aurantiacus group</taxon>
    </lineage>
</organism>
<dbReference type="Gene3D" id="3.50.50.60">
    <property type="entry name" value="FAD/NAD(P)-binding domain"/>
    <property type="match status" value="1"/>
</dbReference>
<dbReference type="eggNOG" id="COG0654">
    <property type="taxonomic scope" value="Bacteria"/>
</dbReference>
<dbReference type="OrthoDB" id="4568714at2"/>
<keyword evidence="1" id="KW-0560">Oxidoreductase</keyword>
<dbReference type="PATRIC" id="fig|67356.5.peg.5464"/>
<dbReference type="PANTHER" id="PTHR13789">
    <property type="entry name" value="MONOOXYGENASE"/>
    <property type="match status" value="1"/>
</dbReference>
<dbReference type="RefSeq" id="WP_030039897.1">
    <property type="nucleotide sequence ID" value="NZ_KL575595.1"/>
</dbReference>
<dbReference type="PANTHER" id="PTHR13789:SF309">
    <property type="entry name" value="PUTATIVE (AFU_ORTHOLOGUE AFUA_6G14510)-RELATED"/>
    <property type="match status" value="1"/>
</dbReference>
<evidence type="ECO:0000313" key="5">
    <source>
        <dbReference type="Proteomes" id="UP000037251"/>
    </source>
</evidence>
<evidence type="ECO:0000256" key="1">
    <source>
        <dbReference type="ARBA" id="ARBA00023002"/>
    </source>
</evidence>
<sequence>MGARHAVVAGAGIGGLTAAVGLSRRGWRVTVCERASALTGIGAGIVLAPNALRALDSIGLGPDLWAGDALPGRVGLRTPDGTWLSRSDSGAVSARYGLSARAVHRGFLIDALAAALPAGVVRLGVSVTGVDDAGDTVVVRTSTGDLRADVVLAADGIRSVLRGQLFPAHRGLRHAGEAGWRAVLPGAGLPAQQAAETWGRGQRFGVVPLADGRIYVYATAVSGPGARPETDHHVELTRRFGAWHDPIPALLDRLNQRDPDPVDILHHDFHELAAPLPRMHVGRVALLGDAAHAMTPNMGQGGCQAIEDAVVAAHLLAPADDVPAALAAYTRARHRRTTRISHRSRRIGELARFSHPLAVSIRNLAVRAMPEALSLRALDTVLGWQPPSDPAPARASAPVNVTEQQ</sequence>
<accession>A0A0L8L415</accession>
<reference evidence="5" key="1">
    <citation type="submission" date="2015-07" db="EMBL/GenBank/DDBJ databases">
        <authorList>
            <person name="Ju K.-S."/>
            <person name="Doroghazi J.R."/>
            <person name="Metcalf W.W."/>
        </authorList>
    </citation>
    <scope>NUCLEOTIDE SEQUENCE [LARGE SCALE GENOMIC DNA]</scope>
    <source>
        <strain evidence="5">NRRL 2290</strain>
    </source>
</reference>
<dbReference type="GO" id="GO:0004497">
    <property type="term" value="F:monooxygenase activity"/>
    <property type="evidence" value="ECO:0007669"/>
    <property type="project" value="UniProtKB-KW"/>
</dbReference>
<dbReference type="InterPro" id="IPR036188">
    <property type="entry name" value="FAD/NAD-bd_sf"/>
</dbReference>
<proteinExistence type="predicted"/>
<name>A0A0L8L415_9ACTN</name>
<comment type="caution">
    <text evidence="4">The sequence shown here is derived from an EMBL/GenBank/DDBJ whole genome shotgun (WGS) entry which is preliminary data.</text>
</comment>
<dbReference type="InterPro" id="IPR002938">
    <property type="entry name" value="FAD-bd"/>
</dbReference>
<dbReference type="Proteomes" id="UP000037251">
    <property type="component" value="Unassembled WGS sequence"/>
</dbReference>